<keyword evidence="2" id="KW-1185">Reference proteome</keyword>
<dbReference type="SUPFAM" id="SSF53850">
    <property type="entry name" value="Periplasmic binding protein-like II"/>
    <property type="match status" value="1"/>
</dbReference>
<evidence type="ECO:0000313" key="2">
    <source>
        <dbReference type="Proteomes" id="UP000242313"/>
    </source>
</evidence>
<accession>A0A2A3MJ03</accession>
<dbReference type="Proteomes" id="UP000242313">
    <property type="component" value="Unassembled WGS sequence"/>
</dbReference>
<evidence type="ECO:0000313" key="1">
    <source>
        <dbReference type="EMBL" id="PBK04697.1"/>
    </source>
</evidence>
<name>A0A2A3MJ03_9PSED</name>
<comment type="caution">
    <text evidence="1">The sequence shown here is derived from an EMBL/GenBank/DDBJ whole genome shotgun (WGS) entry which is preliminary data.</text>
</comment>
<organism evidence="1 2">
    <name type="scientific">Pseudomonas abyssi</name>
    <dbReference type="NCBI Taxonomy" id="170540"/>
    <lineage>
        <taxon>Bacteria</taxon>
        <taxon>Pseudomonadati</taxon>
        <taxon>Pseudomonadota</taxon>
        <taxon>Gammaproteobacteria</taxon>
        <taxon>Pseudomonadales</taxon>
        <taxon>Pseudomonadaceae</taxon>
        <taxon>Pseudomonas</taxon>
    </lineage>
</organism>
<dbReference type="AlphaFoldDB" id="A0A2A3MJ03"/>
<dbReference type="Gene3D" id="3.40.190.10">
    <property type="entry name" value="Periplasmic binding protein-like II"/>
    <property type="match status" value="2"/>
</dbReference>
<dbReference type="EMBL" id="NTMR01000010">
    <property type="protein sequence ID" value="PBK04697.1"/>
    <property type="molecule type" value="Genomic_DNA"/>
</dbReference>
<dbReference type="RefSeq" id="WP_096004496.1">
    <property type="nucleotide sequence ID" value="NZ_NTMR01000010.1"/>
</dbReference>
<reference evidence="1 2" key="1">
    <citation type="submission" date="2017-09" db="EMBL/GenBank/DDBJ databases">
        <title>Pseudomonas abyssi sp. nov. isolated from Abyssopelagic Water.</title>
        <authorList>
            <person name="Wei Y."/>
        </authorList>
    </citation>
    <scope>NUCLEOTIDE SEQUENCE [LARGE SCALE GENOMIC DNA]</scope>
    <source>
        <strain evidence="1 2">MT5</strain>
    </source>
</reference>
<protein>
    <submittedName>
        <fullName evidence="1">ABC transporter</fullName>
    </submittedName>
</protein>
<sequence>MRALPYSSWIFALWLSAIPVSAFELNSLEWPPYTGAALPEQGQLPSLLRGALAQQDIPLKIRFLPWNRAVKAANTKAETLGYFPEYRAPDLPCAYSDSLGTSRLGLAHRSSEPLDWQQLTDLAPYRIGVVSGYRNTPAFDQAVAHGVLQVEQATSDQLNLLKLLHGRVDLVVIDQAVMQYWLEASEELGDSAEQLAFAPRLLGELTLHVCFVEGPDAEQARRQLNQALREFKR</sequence>
<proteinExistence type="predicted"/>
<gene>
    <name evidence="1" type="ORF">CNQ84_08725</name>
</gene>